<name>A0ABR7ID34_9FIRM</name>
<proteinExistence type="predicted"/>
<dbReference type="Proteomes" id="UP000621540">
    <property type="component" value="Unassembled WGS sequence"/>
</dbReference>
<dbReference type="InterPro" id="IPR023875">
    <property type="entry name" value="DNA_repair_put"/>
</dbReference>
<evidence type="ECO:0000313" key="2">
    <source>
        <dbReference type="EMBL" id="MBC5754776.1"/>
    </source>
</evidence>
<evidence type="ECO:0000259" key="1">
    <source>
        <dbReference type="Pfam" id="PF13566"/>
    </source>
</evidence>
<dbReference type="Pfam" id="PF13566">
    <property type="entry name" value="DUF4130"/>
    <property type="match status" value="1"/>
</dbReference>
<protein>
    <submittedName>
        <fullName evidence="2">TIGR03915 family putative DNA repair protein</fullName>
    </submittedName>
</protein>
<evidence type="ECO:0000313" key="3">
    <source>
        <dbReference type="Proteomes" id="UP000621540"/>
    </source>
</evidence>
<gene>
    <name evidence="2" type="ORF">H8Z76_12290</name>
</gene>
<dbReference type="NCBIfam" id="TIGR03915">
    <property type="entry name" value="SAM_7_link_chp"/>
    <property type="match status" value="1"/>
</dbReference>
<accession>A0ABR7ID34</accession>
<reference evidence="2 3" key="1">
    <citation type="submission" date="2020-08" db="EMBL/GenBank/DDBJ databases">
        <title>Genome public.</title>
        <authorList>
            <person name="Liu C."/>
            <person name="Sun Q."/>
        </authorList>
    </citation>
    <scope>NUCLEOTIDE SEQUENCE [LARGE SCALE GENOMIC DNA]</scope>
    <source>
        <strain evidence="2 3">BX0805</strain>
    </source>
</reference>
<keyword evidence="3" id="KW-1185">Reference proteome</keyword>
<dbReference type="RefSeq" id="WP_186982642.1">
    <property type="nucleotide sequence ID" value="NZ_JACOQH010000010.1"/>
</dbReference>
<feature type="domain" description="DUF4130" evidence="1">
    <location>
        <begin position="102"/>
        <end position="268"/>
    </location>
</feature>
<comment type="caution">
    <text evidence="2">The sequence shown here is derived from an EMBL/GenBank/DDBJ whole genome shotgun (WGS) entry which is preliminary data.</text>
</comment>
<organism evidence="2 3">
    <name type="scientific">Roseburia yibonii</name>
    <dbReference type="NCBI Taxonomy" id="2763063"/>
    <lineage>
        <taxon>Bacteria</taxon>
        <taxon>Bacillati</taxon>
        <taxon>Bacillota</taxon>
        <taxon>Clostridia</taxon>
        <taxon>Lachnospirales</taxon>
        <taxon>Lachnospiraceae</taxon>
        <taxon>Roseburia</taxon>
    </lineage>
</organism>
<dbReference type="EMBL" id="JACOQH010000010">
    <property type="protein sequence ID" value="MBC5754776.1"/>
    <property type="molecule type" value="Genomic_DNA"/>
</dbReference>
<dbReference type="InterPro" id="IPR025404">
    <property type="entry name" value="DUF4130"/>
</dbReference>
<sequence>MYVFVCHDDPDSIFTAIYDAWASRLGHKNIRILAKEPENYELFCEYIHVTTDAEKSRKVADTIRRRLGAAASPVLFQAIMADESGIAGSGRRSSSSSFSITKADALYRTLLLAFSMEYPDRVLECLGNPYVLYLFELSRSVQNEAHHLLGFLRFKELRSGILFSEIHPKNDVLPILGEHFCDRLPQENFMIYDGTRKLALIHRAGAFDFLIANASALDQNLIQNYSDSELEYQKLWCGFFESITIEARKNPSLQNQNIPKRFQKDTVEFQN</sequence>